<sequence length="368" mass="41119">MNATPSPHRSGMSAPAGVGALPSSLRFRGLTMTGQFLHDPENKRDIFFQGEGDVPRSFTVLIALGYKTDNLDLGRNGIAIIDNDNWRIVADACHAQASGLKGASAEQRRALEEICAFGWEEFASFCRTRETYRAGSGDIDIPGSKPAAGNAERQVKLGLRIHQEPDIRSDFIRGIHETGDYNLPRTTRRGMINDILMHPSQESRNGRTLAWDTRMNFSWDRSGRVEGGEEVCRSMDARWMAAVKEDDDLLRKACDEAFSPYLAEGFAALGLEEATCEIVAGGPEGEHLLLKSFRGTDLEFRDHRDLRQKIEALSEEDISNLWVTVRVLDKDLSRASRANEVQIHLNSLRAEKEQEWLVEADEEIAFVV</sequence>
<reference evidence="1 2" key="1">
    <citation type="submission" date="2022-10" db="EMBL/GenBank/DDBJ databases">
        <title>Defluviimonas sp. CAU 1641 isolated from mud.</title>
        <authorList>
            <person name="Kim W."/>
        </authorList>
    </citation>
    <scope>NUCLEOTIDE SEQUENCE [LARGE SCALE GENOMIC DNA]</scope>
    <source>
        <strain evidence="1 2">CAU 1641</strain>
    </source>
</reference>
<dbReference type="RefSeq" id="WP_264773666.1">
    <property type="nucleotide sequence ID" value="NZ_JAPDOG010000043.1"/>
</dbReference>
<proteinExistence type="predicted"/>
<evidence type="ECO:0000313" key="2">
    <source>
        <dbReference type="Proteomes" id="UP001207582"/>
    </source>
</evidence>
<comment type="caution">
    <text evidence="1">The sequence shown here is derived from an EMBL/GenBank/DDBJ whole genome shotgun (WGS) entry which is preliminary data.</text>
</comment>
<protein>
    <submittedName>
        <fullName evidence="1">Uncharacterized protein</fullName>
    </submittedName>
</protein>
<accession>A0ABT3J9R2</accession>
<keyword evidence="2" id="KW-1185">Reference proteome</keyword>
<dbReference type="EMBL" id="JAPDOG010000043">
    <property type="protein sequence ID" value="MCW3784432.1"/>
    <property type="molecule type" value="Genomic_DNA"/>
</dbReference>
<name>A0ABT3J9R2_9RHOB</name>
<gene>
    <name evidence="1" type="ORF">OM960_23195</name>
</gene>
<dbReference type="Proteomes" id="UP001207582">
    <property type="component" value="Unassembled WGS sequence"/>
</dbReference>
<evidence type="ECO:0000313" key="1">
    <source>
        <dbReference type="EMBL" id="MCW3784432.1"/>
    </source>
</evidence>
<organism evidence="1 2">
    <name type="scientific">Defluviimonas salinarum</name>
    <dbReference type="NCBI Taxonomy" id="2992147"/>
    <lineage>
        <taxon>Bacteria</taxon>
        <taxon>Pseudomonadati</taxon>
        <taxon>Pseudomonadota</taxon>
        <taxon>Alphaproteobacteria</taxon>
        <taxon>Rhodobacterales</taxon>
        <taxon>Paracoccaceae</taxon>
        <taxon>Albidovulum</taxon>
    </lineage>
</organism>